<evidence type="ECO:0000256" key="9">
    <source>
        <dbReference type="ARBA" id="ARBA00022723"/>
    </source>
</evidence>
<protein>
    <recommendedName>
        <fullName evidence="17">Folylpolyglutamate synthase</fullName>
        <ecNumber evidence="17">6.3.2.17</ecNumber>
    </recommendedName>
    <alternativeName>
        <fullName evidence="17">Folylpoly-gamma-glutamate synthetase</fullName>
    </alternativeName>
    <alternativeName>
        <fullName evidence="17">Tetrahydrofolylpolyglutamate synthase</fullName>
    </alternativeName>
</protein>
<dbReference type="AlphaFoldDB" id="A0A2C5X9N9"/>
<dbReference type="NCBIfam" id="TIGR01499">
    <property type="entry name" value="folC"/>
    <property type="match status" value="1"/>
</dbReference>
<dbReference type="GO" id="GO:0005524">
    <property type="term" value="F:ATP binding"/>
    <property type="evidence" value="ECO:0007669"/>
    <property type="project" value="UniProtKB-KW"/>
</dbReference>
<dbReference type="InterPro" id="IPR023600">
    <property type="entry name" value="Folylpolyglutamate_synth_euk"/>
</dbReference>
<dbReference type="UniPathway" id="UPA00850"/>
<evidence type="ECO:0000313" key="21">
    <source>
        <dbReference type="Proteomes" id="UP000226192"/>
    </source>
</evidence>
<dbReference type="EC" id="6.3.2.17" evidence="17"/>
<evidence type="ECO:0000256" key="11">
    <source>
        <dbReference type="ARBA" id="ARBA00022792"/>
    </source>
</evidence>
<dbReference type="GO" id="GO:0006730">
    <property type="term" value="P:one-carbon metabolic process"/>
    <property type="evidence" value="ECO:0007669"/>
    <property type="project" value="UniProtKB-KW"/>
</dbReference>
<dbReference type="InterPro" id="IPR036615">
    <property type="entry name" value="Mur_ligase_C_dom_sf"/>
</dbReference>
<evidence type="ECO:0000256" key="7">
    <source>
        <dbReference type="ARBA" id="ARBA00022563"/>
    </source>
</evidence>
<keyword evidence="7 17" id="KW-0554">One-carbon metabolism</keyword>
<keyword evidence="6" id="KW-0963">Cytoplasm</keyword>
<dbReference type="GO" id="GO:0004326">
    <property type="term" value="F:tetrahydrofolylpolyglutamate synthase activity"/>
    <property type="evidence" value="ECO:0007669"/>
    <property type="project" value="UniProtKB-EC"/>
</dbReference>
<evidence type="ECO:0000256" key="5">
    <source>
        <dbReference type="ARBA" id="ARBA00008276"/>
    </source>
</evidence>
<keyword evidence="12 18" id="KW-0067">ATP-binding</keyword>
<dbReference type="OrthoDB" id="5212574at2759"/>
<sequence length="486" mass="53594">MALSSKSYADAIDALNSLQTPHGVIQARRKAGIRPDASSMREMRSHLSRMGYTPADLDSLNIVHVAGTKGKGSTCAFVDSILAQYRRTDAKPRCTGLFTSPHLVAVRERICINSKPLSEELFARYFFDVWDRLGPDKHQATDGSRPIYGRFLTLMSWHAFLQEGVDTAVYETGIGGEFDATNLVQRPVATGITSLGIDHVYLLGDTIAKIAWHKAGIMKPGSPAFTVEQLPEAAAVLRQRAHERHVDLCELQIDPRLDSIEIKPSADFQKKNATLAVALAQTALQNLGVEVVEGERFPQQIIHGLEQTVFRGRCQVKTQGPVTWYLDGAHTADSLKMSSQWFSQEAAKFPGPRVLIFNQQDRSEAVDFLDSIRSATSQGPDRPCFDHAIFCTNVTHASTGYRRDFVNKQIDPQAISDLTVQRRLARKWTELDAAANVLVLPSIEHALDYARRLATDVHGERIQVYVTGSLHLVGGALGILDEAGAL</sequence>
<comment type="function">
    <text evidence="17">Catalyzes conversion of folates to polyglutamate derivatives allowing concentration of folate compounds in the cell and the intracellular retention of these cofactors, which are important substrates for most of the folate-dependent enzymes that are involved in one-carbon transfer reactions involved in purine, pyrimidine and amino acid synthesis.</text>
</comment>
<evidence type="ECO:0000256" key="16">
    <source>
        <dbReference type="ARBA" id="ARBA00047493"/>
    </source>
</evidence>
<keyword evidence="13 19" id="KW-0460">Magnesium</keyword>
<evidence type="ECO:0000256" key="3">
    <source>
        <dbReference type="ARBA" id="ARBA00004496"/>
    </source>
</evidence>
<feature type="binding site" evidence="19">
    <location>
        <position position="171"/>
    </location>
    <ligand>
        <name>Mg(2+)</name>
        <dbReference type="ChEBI" id="CHEBI:18420"/>
        <label>1</label>
    </ligand>
</feature>
<dbReference type="GO" id="GO:0005829">
    <property type="term" value="C:cytosol"/>
    <property type="evidence" value="ECO:0007669"/>
    <property type="project" value="TreeGrafter"/>
</dbReference>
<keyword evidence="8 17" id="KW-0436">Ligase</keyword>
<evidence type="ECO:0000256" key="14">
    <source>
        <dbReference type="ARBA" id="ARBA00023128"/>
    </source>
</evidence>
<dbReference type="Gene3D" id="3.40.1190.10">
    <property type="entry name" value="Mur-like, catalytic domain"/>
    <property type="match status" value="1"/>
</dbReference>
<organism evidence="20 21">
    <name type="scientific">Ophiocordyceps australis</name>
    <dbReference type="NCBI Taxonomy" id="1399860"/>
    <lineage>
        <taxon>Eukaryota</taxon>
        <taxon>Fungi</taxon>
        <taxon>Dikarya</taxon>
        <taxon>Ascomycota</taxon>
        <taxon>Pezizomycotina</taxon>
        <taxon>Sordariomycetes</taxon>
        <taxon>Hypocreomycetidae</taxon>
        <taxon>Hypocreales</taxon>
        <taxon>Ophiocordycipitaceae</taxon>
        <taxon>Ophiocordyceps</taxon>
    </lineage>
</organism>
<evidence type="ECO:0000256" key="19">
    <source>
        <dbReference type="PIRSR" id="PIRSR038895-2"/>
    </source>
</evidence>
<keyword evidence="21" id="KW-1185">Reference proteome</keyword>
<keyword evidence="9 19" id="KW-0479">Metal-binding</keyword>
<accession>A0A2C5X9N9</accession>
<feature type="binding site" evidence="18">
    <location>
        <position position="313"/>
    </location>
    <ligand>
        <name>ATP</name>
        <dbReference type="ChEBI" id="CHEBI:30616"/>
    </ligand>
</feature>
<evidence type="ECO:0000256" key="17">
    <source>
        <dbReference type="PIRNR" id="PIRNR038895"/>
    </source>
</evidence>
<comment type="catalytic activity">
    <reaction evidence="16 17">
        <text>(6S)-5,6,7,8-tetrahydrofolyl-(gamma-L-Glu)(n) + L-glutamate + ATP = (6S)-5,6,7,8-tetrahydrofolyl-(gamma-L-Glu)(n+1) + ADP + phosphate + H(+)</text>
        <dbReference type="Rhea" id="RHEA:10580"/>
        <dbReference type="Rhea" id="RHEA-COMP:14738"/>
        <dbReference type="Rhea" id="RHEA-COMP:14740"/>
        <dbReference type="ChEBI" id="CHEBI:15378"/>
        <dbReference type="ChEBI" id="CHEBI:29985"/>
        <dbReference type="ChEBI" id="CHEBI:30616"/>
        <dbReference type="ChEBI" id="CHEBI:43474"/>
        <dbReference type="ChEBI" id="CHEBI:141005"/>
        <dbReference type="ChEBI" id="CHEBI:456216"/>
        <dbReference type="EC" id="6.3.2.17"/>
    </reaction>
</comment>
<dbReference type="InterPro" id="IPR036565">
    <property type="entry name" value="Mur-like_cat_sf"/>
</dbReference>
<dbReference type="GO" id="GO:0005759">
    <property type="term" value="C:mitochondrial matrix"/>
    <property type="evidence" value="ECO:0007669"/>
    <property type="project" value="UniProtKB-SubCell"/>
</dbReference>
<evidence type="ECO:0000256" key="6">
    <source>
        <dbReference type="ARBA" id="ARBA00022490"/>
    </source>
</evidence>
<name>A0A2C5X9N9_9HYPO</name>
<evidence type="ECO:0000256" key="2">
    <source>
        <dbReference type="ARBA" id="ARBA00004305"/>
    </source>
</evidence>
<dbReference type="GO" id="GO:0005743">
    <property type="term" value="C:mitochondrial inner membrane"/>
    <property type="evidence" value="ECO:0007669"/>
    <property type="project" value="UniProtKB-SubCell"/>
</dbReference>
<dbReference type="PANTHER" id="PTHR11136:SF5">
    <property type="entry name" value="FOLYLPOLYGLUTAMATE SYNTHASE, MITOCHONDRIAL"/>
    <property type="match status" value="1"/>
</dbReference>
<dbReference type="InterPro" id="IPR001645">
    <property type="entry name" value="Folylpolyglutamate_synth"/>
</dbReference>
<evidence type="ECO:0000256" key="13">
    <source>
        <dbReference type="ARBA" id="ARBA00022842"/>
    </source>
</evidence>
<dbReference type="Gene3D" id="3.90.190.20">
    <property type="entry name" value="Mur ligase, C-terminal domain"/>
    <property type="match status" value="1"/>
</dbReference>
<comment type="pathway">
    <text evidence="4 17">Cofactor biosynthesis; tetrahydrofolylpolyglutamate biosynthesis.</text>
</comment>
<feature type="binding site" evidence="18">
    <location>
        <position position="327"/>
    </location>
    <ligand>
        <name>ATP</name>
        <dbReference type="ChEBI" id="CHEBI:30616"/>
    </ligand>
</feature>
<dbReference type="PANTHER" id="PTHR11136">
    <property type="entry name" value="FOLYLPOLYGLUTAMATE SYNTHASE-RELATED"/>
    <property type="match status" value="1"/>
</dbReference>
<comment type="cofactor">
    <cofactor evidence="17">
        <name>a monovalent cation</name>
        <dbReference type="ChEBI" id="CHEBI:60242"/>
    </cofactor>
    <text evidence="17">A monovalent cation.</text>
</comment>
<evidence type="ECO:0000256" key="12">
    <source>
        <dbReference type="ARBA" id="ARBA00022840"/>
    </source>
</evidence>
<dbReference type="FunFam" id="3.40.1190.10:FF:000009">
    <property type="entry name" value="Folylpolyglutamate synthase"/>
    <property type="match status" value="1"/>
</dbReference>
<comment type="similarity">
    <text evidence="5 17">Belongs to the folylpolyglutamate synthase family.</text>
</comment>
<dbReference type="InterPro" id="IPR018109">
    <property type="entry name" value="Folylpolyglutamate_synth_CS"/>
</dbReference>
<reference evidence="20 21" key="1">
    <citation type="submission" date="2017-06" db="EMBL/GenBank/DDBJ databases">
        <title>Ant-infecting Ophiocordyceps genomes reveal a high diversity of potential behavioral manipulation genes and a possible major role for enterotoxins.</title>
        <authorList>
            <person name="De Bekker C."/>
            <person name="Evans H.C."/>
            <person name="Brachmann A."/>
            <person name="Hughes D.P."/>
        </authorList>
    </citation>
    <scope>NUCLEOTIDE SEQUENCE [LARGE SCALE GENOMIC DNA]</scope>
    <source>
        <strain evidence="20 21">Map64</strain>
    </source>
</reference>
<dbReference type="SUPFAM" id="SSF53623">
    <property type="entry name" value="MurD-like peptide ligases, catalytic domain"/>
    <property type="match status" value="1"/>
</dbReference>
<dbReference type="GO" id="GO:0046872">
    <property type="term" value="F:metal ion binding"/>
    <property type="evidence" value="ECO:0007669"/>
    <property type="project" value="UniProtKB-KW"/>
</dbReference>
<gene>
    <name evidence="20" type="ORF">CDD81_6103</name>
</gene>
<feature type="binding site" evidence="19">
    <location>
        <position position="199"/>
    </location>
    <ligand>
        <name>Mg(2+)</name>
        <dbReference type="ChEBI" id="CHEBI:18420"/>
        <label>1</label>
    </ligand>
</feature>
<keyword evidence="15" id="KW-0472">Membrane</keyword>
<evidence type="ECO:0000256" key="18">
    <source>
        <dbReference type="PIRSR" id="PIRSR038895-1"/>
    </source>
</evidence>
<evidence type="ECO:0000256" key="4">
    <source>
        <dbReference type="ARBA" id="ARBA00005150"/>
    </source>
</evidence>
<comment type="subcellular location">
    <subcellularLocation>
        <location evidence="3">Cytoplasm</location>
    </subcellularLocation>
    <subcellularLocation>
        <location evidence="1">Mitochondrion inner membrane</location>
    </subcellularLocation>
    <subcellularLocation>
        <location evidence="2">Mitochondrion matrix</location>
    </subcellularLocation>
</comment>
<evidence type="ECO:0000256" key="15">
    <source>
        <dbReference type="ARBA" id="ARBA00023136"/>
    </source>
</evidence>
<dbReference type="STRING" id="1399860.A0A2C5X9N9"/>
<dbReference type="PROSITE" id="PS01012">
    <property type="entry name" value="FOLYLPOLYGLU_SYNT_2"/>
    <property type="match status" value="1"/>
</dbReference>
<evidence type="ECO:0000256" key="10">
    <source>
        <dbReference type="ARBA" id="ARBA00022741"/>
    </source>
</evidence>
<keyword evidence="14" id="KW-0496">Mitochondrion</keyword>
<evidence type="ECO:0000256" key="1">
    <source>
        <dbReference type="ARBA" id="ARBA00004273"/>
    </source>
</evidence>
<dbReference type="SUPFAM" id="SSF53244">
    <property type="entry name" value="MurD-like peptide ligases, peptide-binding domain"/>
    <property type="match status" value="1"/>
</dbReference>
<dbReference type="Proteomes" id="UP000226192">
    <property type="component" value="Unassembled WGS sequence"/>
</dbReference>
<comment type="caution">
    <text evidence="20">The sequence shown here is derived from an EMBL/GenBank/DDBJ whole genome shotgun (WGS) entry which is preliminary data.</text>
</comment>
<dbReference type="EMBL" id="NJET01000052">
    <property type="protein sequence ID" value="PHH63329.1"/>
    <property type="molecule type" value="Genomic_DNA"/>
</dbReference>
<keyword evidence="10 18" id="KW-0547">Nucleotide-binding</keyword>
<feature type="binding site" evidence="19">
    <location>
        <position position="100"/>
    </location>
    <ligand>
        <name>Mg(2+)</name>
        <dbReference type="ChEBI" id="CHEBI:18420"/>
        <label>1</label>
    </ligand>
</feature>
<dbReference type="PIRSF" id="PIRSF038895">
    <property type="entry name" value="FPGS"/>
    <property type="match status" value="1"/>
</dbReference>
<keyword evidence="11" id="KW-0999">Mitochondrion inner membrane</keyword>
<evidence type="ECO:0000256" key="8">
    <source>
        <dbReference type="ARBA" id="ARBA00022598"/>
    </source>
</evidence>
<evidence type="ECO:0000313" key="20">
    <source>
        <dbReference type="EMBL" id="PHH63329.1"/>
    </source>
</evidence>
<proteinExistence type="inferred from homology"/>